<comment type="caution">
    <text evidence="1">The sequence shown here is derived from an EMBL/GenBank/DDBJ whole genome shotgun (WGS) entry which is preliminary data.</text>
</comment>
<dbReference type="EMBL" id="CM055763">
    <property type="protein sequence ID" value="KAJ7985614.1"/>
    <property type="molecule type" value="Genomic_DNA"/>
</dbReference>
<evidence type="ECO:0000313" key="1">
    <source>
        <dbReference type="EMBL" id="KAJ7985614.1"/>
    </source>
</evidence>
<organism evidence="1 2">
    <name type="scientific">Dallia pectoralis</name>
    <name type="common">Alaska blackfish</name>
    <dbReference type="NCBI Taxonomy" id="75939"/>
    <lineage>
        <taxon>Eukaryota</taxon>
        <taxon>Metazoa</taxon>
        <taxon>Chordata</taxon>
        <taxon>Craniata</taxon>
        <taxon>Vertebrata</taxon>
        <taxon>Euteleostomi</taxon>
        <taxon>Actinopterygii</taxon>
        <taxon>Neopterygii</taxon>
        <taxon>Teleostei</taxon>
        <taxon>Protacanthopterygii</taxon>
        <taxon>Esociformes</taxon>
        <taxon>Umbridae</taxon>
        <taxon>Dallia</taxon>
    </lineage>
</organism>
<protein>
    <submittedName>
        <fullName evidence="1">Uncharacterized protein</fullName>
    </submittedName>
</protein>
<name>A0ACC2F2T1_DALPE</name>
<accession>A0ACC2F2T1</accession>
<reference evidence="1" key="1">
    <citation type="submission" date="2021-05" db="EMBL/GenBank/DDBJ databases">
        <authorList>
            <person name="Pan Q."/>
            <person name="Jouanno E."/>
            <person name="Zahm M."/>
            <person name="Klopp C."/>
            <person name="Cabau C."/>
            <person name="Louis A."/>
            <person name="Berthelot C."/>
            <person name="Parey E."/>
            <person name="Roest Crollius H."/>
            <person name="Montfort J."/>
            <person name="Robinson-Rechavi M."/>
            <person name="Bouchez O."/>
            <person name="Lampietro C."/>
            <person name="Lopez Roques C."/>
            <person name="Donnadieu C."/>
            <person name="Postlethwait J."/>
            <person name="Bobe J."/>
            <person name="Dillon D."/>
            <person name="Chandos A."/>
            <person name="von Hippel F."/>
            <person name="Guiguen Y."/>
        </authorList>
    </citation>
    <scope>NUCLEOTIDE SEQUENCE</scope>
    <source>
        <strain evidence="1">YG-Jan2019</strain>
    </source>
</reference>
<sequence>MSCKIQEFMEATQLIDDSILEDKEENVESRNNKQRQPLAKLKVLKNEHIPETELLLYHGENVMGRDPDSCSQTLLARSVSKQHAVISISVFRDKRRPGNSDATETEALVWDLGSMNGTRKGRTKLTSHVRYALTEGECLVLADIPCQYVSVDKKGGLEDRCPTTRDSSRLVGSEPDNRKAQLRESPSRWSHGLRQEAGTTMRQGRGVIGELEAKTPSRTKPLAFEQTPTQPEKTLVPESESDSDEERDGRKDKLSSKFLSPTSDVIPESEDESPITFSSAKNTPDKGVSISEEERDMDKPRRKPRTTRARMILDDSEEEDETEDKEAPGEKARGAQDVSFEVAERVGPVDRDGWPGSGPISSTESRAVLIMDSDTDVEGDEEDMLFAAVSCVQPAPTTPPERGIFHMDSDTDTEEGLDRGSMLTLAGAERDRRPVDEVPQTDPKPDGDTDVDAAAMVTSSLSNHDQTPDTSAVEVVELHLDSDTDPEEDANPSESGSCGFRTAEAGRHNVIADTEDLPISSASSITAEIHHPQFTVEPAAALEIRSDSDTEPEEDTTPPTPLAQTTSPDAHTKVASLRSRDREADTDIEEEGSGFKVEVVPESDVSEPCDSRMDSDTDVEEGEGGAEDTGSQQKCSTPFASSVVELETQEFFSPEDPFRRPALPPASRPSLYLQSSSSASDSQKDEDFAVAETQSFVLEHQSSMDPILESTPLYHLQPDQHSFQLGRSDSSPRAEDQALYPPEGELEATQDYGPVAPVPVPTSRPWAREGTHAVSIAHGDYDLEPTQEFGSAGDGEEPDRGQRSALPSGDKREDFALEATQAYADPTCSDLEEEDTQAWVAIAETLPMSVEEEEEEAMPATLLRGGEEQVTQPGAMLTDHYLATAQTLDMVQDVESEEEQKETEVDSTGGRGRSQQHPVDDDDDVALRRSLGGKEEEFPTSSHISTAETLPMFIADDDDDDEEEDKQDSREKSSPIKGAADLTSCDPGGDEVEGSEPPRRQTRGTRKALMSLIGGRRQKVSSEEEEEAAVVEQERKRRGINSVKVEERKLKDDREKHDQMERERKERETMEREEKERVEREEKRVERETMERVERETMERVERETMERVERETKERVERETMEREEKERVEREEKERVERETMEREEKERVEREEKERVERETMERVERETMEREEKERVERETMEREEKERVEREEKERVEREEKDRVERETMEREEKERVERETMEREEKERVERETMEKEEKERVERERIEKERLVKEKRRNKKLFDLDIKTRDLKEKQEHKTEDGTMQGGEHEVGERLKMEPVEEIENQEANKEPETQRERRVSTRGVSAVPPKPDRNQDVPCSDPEPVLFSKTRSRSNSVSSERSTSSVGTQGTRGRGRGRGGRKASTTTTTELVSDTPTRSSTRRRTVAVPAVAPSAVLEVTVQDILSSEEAVARRTRSRSSSTGSLKSDVSTTSVASVTSQSRGRRTKEEDHAPERELEENVGATRGRRRTAKSSKSGPVSVEEETLTAQITENCLPAGGRLRGRRQIPPEPPTAPPGEGEASKTARRPKKRELEEEEDPREFKVPPVKAQRGARRGAAEETKDMEKSVSPPVKIGRASTSQRKGIAVGDTTQEGRRKKPGEAGSVQEKVPARQSVAPKKVQTKDVSPSSMDKCSEVQVSQTPTGKGRGKRSSSGNLSTVAKTPRSSSVSPLSSVSPGTLSRSRAASNTCKVLFTGLVDEEGEEVVFHLGGSLAKGVSDMTHLVTDKVRRTVKFLCAVARGVPIITTDWLDKCGKAGSFLSTDRFLVKDRDQERKFSFCLEESLKAASTQQLLQGYQVHVTRSVQPEPAQMKDIITCSGARFLSKMPSVEKPHTVVISCVEDWPLCAPALSASLPVVTAEFLLTGILQQRVDLLTHILSAPKPLTQPGGRGRNRT</sequence>
<gene>
    <name evidence="1" type="ORF">DPEC_G00353900</name>
</gene>
<proteinExistence type="predicted"/>
<dbReference type="Proteomes" id="UP001157502">
    <property type="component" value="Chromosome 36"/>
</dbReference>
<keyword evidence="2" id="KW-1185">Reference proteome</keyword>
<evidence type="ECO:0000313" key="2">
    <source>
        <dbReference type="Proteomes" id="UP001157502"/>
    </source>
</evidence>